<feature type="domain" description="NAD-dependent epimerase/dehydratase" evidence="2">
    <location>
        <begin position="5"/>
        <end position="199"/>
    </location>
</feature>
<dbReference type="InterPro" id="IPR001509">
    <property type="entry name" value="Epimerase_deHydtase"/>
</dbReference>
<protein>
    <submittedName>
        <fullName evidence="3">NAD-dependent epimerase/dehydratase family protein</fullName>
    </submittedName>
</protein>
<gene>
    <name evidence="3" type="ORF">QBA37_14945</name>
</gene>
<keyword evidence="4" id="KW-1185">Reference proteome</keyword>
<dbReference type="SUPFAM" id="SSF51735">
    <property type="entry name" value="NAD(P)-binding Rossmann-fold domains"/>
    <property type="match status" value="1"/>
</dbReference>
<dbReference type="EMBL" id="JARUMK010000001">
    <property type="protein sequence ID" value="MEH0560533.1"/>
    <property type="molecule type" value="Genomic_DNA"/>
</dbReference>
<dbReference type="PANTHER" id="PTHR48079:SF6">
    <property type="entry name" value="NAD(P)-BINDING DOMAIN-CONTAINING PROTEIN-RELATED"/>
    <property type="match status" value="1"/>
</dbReference>
<organism evidence="3 4">
    <name type="scientific">Streptomyces silvae</name>
    <dbReference type="NCBI Taxonomy" id="2803812"/>
    <lineage>
        <taxon>Bacteria</taxon>
        <taxon>Bacillati</taxon>
        <taxon>Actinomycetota</taxon>
        <taxon>Actinomycetes</taxon>
        <taxon>Kitasatosporales</taxon>
        <taxon>Streptomycetaceae</taxon>
        <taxon>Streptomyces</taxon>
    </lineage>
</organism>
<sequence length="347" mass="36204">MHTTMITGATGFIGRHVVEEARTREIPLRLMSRHRPPVMTTGPAAPGDFGSGSAVRRNAGSGNNGPGNTVSGNPLTATVPAQGVVADLARPETLRGACDGVDVLLHCASQIGGPADVNEAVNARGTAALVAEARRAGVRRIVYLSTASVYGRGTFRSARAEALDRHPGSVTSRTRAAAEDAVREAGGIVLRPHLVYGVGDIWVVPALARLLLALSGASAGWHARMSAVSAPELARLVLGVGSAPAGSLTASVYHAAHPRPVTAAELLRAVADCMGLPVPRRELTVAQVRERLVAADLPQLALDMLATDHWFDCAPLWSDLGRVPGPGFAVDFAETREWYGNTVRAAV</sequence>
<dbReference type="Gene3D" id="3.40.50.720">
    <property type="entry name" value="NAD(P)-binding Rossmann-like Domain"/>
    <property type="match status" value="1"/>
</dbReference>
<dbReference type="RefSeq" id="WP_334557313.1">
    <property type="nucleotide sequence ID" value="NZ_JARUMK010000001.1"/>
</dbReference>
<evidence type="ECO:0000313" key="3">
    <source>
        <dbReference type="EMBL" id="MEH0560533.1"/>
    </source>
</evidence>
<name>A0ABU8A2C3_9ACTN</name>
<proteinExistence type="predicted"/>
<dbReference type="PANTHER" id="PTHR48079">
    <property type="entry name" value="PROTEIN YEEZ"/>
    <property type="match status" value="1"/>
</dbReference>
<dbReference type="InterPro" id="IPR036291">
    <property type="entry name" value="NAD(P)-bd_dom_sf"/>
</dbReference>
<dbReference type="Proteomes" id="UP001382181">
    <property type="component" value="Unassembled WGS sequence"/>
</dbReference>
<comment type="caution">
    <text evidence="3">The sequence shown here is derived from an EMBL/GenBank/DDBJ whole genome shotgun (WGS) entry which is preliminary data.</text>
</comment>
<evidence type="ECO:0000256" key="1">
    <source>
        <dbReference type="SAM" id="MobiDB-lite"/>
    </source>
</evidence>
<reference evidence="3 4" key="1">
    <citation type="submission" date="2023-04" db="EMBL/GenBank/DDBJ databases">
        <title>Genomic diversity of scab-causing Streptomyces spp. in the province of Quebec, Canada.</title>
        <authorList>
            <person name="Biessy A."/>
            <person name="Cadieux M."/>
            <person name="Ciotola M."/>
            <person name="Filion M."/>
        </authorList>
    </citation>
    <scope>NUCLEOTIDE SEQUENCE [LARGE SCALE GENOMIC DNA]</scope>
    <source>
        <strain evidence="3 4">B21-103</strain>
    </source>
</reference>
<feature type="region of interest" description="Disordered" evidence="1">
    <location>
        <begin position="35"/>
        <end position="73"/>
    </location>
</feature>
<dbReference type="InterPro" id="IPR051783">
    <property type="entry name" value="NAD(P)-dependent_oxidoreduct"/>
</dbReference>
<evidence type="ECO:0000259" key="2">
    <source>
        <dbReference type="Pfam" id="PF01370"/>
    </source>
</evidence>
<evidence type="ECO:0000313" key="4">
    <source>
        <dbReference type="Proteomes" id="UP001382181"/>
    </source>
</evidence>
<dbReference type="Pfam" id="PF01370">
    <property type="entry name" value="Epimerase"/>
    <property type="match status" value="1"/>
</dbReference>
<accession>A0ABU8A2C3</accession>